<reference evidence="1 2" key="1">
    <citation type="submission" date="2018-08" db="EMBL/GenBank/DDBJ databases">
        <title>Genomic Encyclopedia of Type Strains, Phase III (KMG-III): the genomes of soil and plant-associated and newly described type strains.</title>
        <authorList>
            <person name="Whitman W."/>
        </authorList>
    </citation>
    <scope>NUCLEOTIDE SEQUENCE [LARGE SCALE GENOMIC DNA]</scope>
    <source>
        <strain evidence="1 2">CGMCC 1.10966</strain>
    </source>
</reference>
<accession>A0A3D9R1N0</accession>
<evidence type="ECO:0008006" key="3">
    <source>
        <dbReference type="Google" id="ProtNLM"/>
    </source>
</evidence>
<evidence type="ECO:0000313" key="1">
    <source>
        <dbReference type="EMBL" id="REE67598.1"/>
    </source>
</evidence>
<organism evidence="1 2">
    <name type="scientific">Paenibacillus taihuensis</name>
    <dbReference type="NCBI Taxonomy" id="1156355"/>
    <lineage>
        <taxon>Bacteria</taxon>
        <taxon>Bacillati</taxon>
        <taxon>Bacillota</taxon>
        <taxon>Bacilli</taxon>
        <taxon>Bacillales</taxon>
        <taxon>Paenibacillaceae</taxon>
        <taxon>Paenibacillus</taxon>
    </lineage>
</organism>
<dbReference type="EMBL" id="QTTN01000042">
    <property type="protein sequence ID" value="REE67598.1"/>
    <property type="molecule type" value="Genomic_DNA"/>
</dbReference>
<protein>
    <recommendedName>
        <fullName evidence="3">GerA spore germination protein</fullName>
    </recommendedName>
</protein>
<gene>
    <name evidence="1" type="ORF">A8990_14225</name>
</gene>
<evidence type="ECO:0000313" key="2">
    <source>
        <dbReference type="Proteomes" id="UP000256304"/>
    </source>
</evidence>
<proteinExistence type="predicted"/>
<dbReference type="AlphaFoldDB" id="A0A3D9R1N0"/>
<dbReference type="Proteomes" id="UP000256304">
    <property type="component" value="Unassembled WGS sequence"/>
</dbReference>
<dbReference type="RefSeq" id="WP_245996218.1">
    <property type="nucleotide sequence ID" value="NZ_QTTN01000042.1"/>
</dbReference>
<keyword evidence="2" id="KW-1185">Reference proteome</keyword>
<name>A0A3D9R1N0_9BACL</name>
<sequence>MTFAEQHDFHIREERFDDATIYLVGFNTLIDFTKTTLHVRQMAERFTSVHELFLNLREQLDADASQLKQAVLDGKLVLISENGNNAIMEPVPVYGKSTVRACCSPSVLGYAQYCKRSQSPLWAFHLSSNSKGLRSFCHTFTKRKVAIIFLEMKESTILFQKT</sequence>
<comment type="caution">
    <text evidence="1">The sequence shown here is derived from an EMBL/GenBank/DDBJ whole genome shotgun (WGS) entry which is preliminary data.</text>
</comment>